<dbReference type="AlphaFoldDB" id="A0A812P9X7"/>
<evidence type="ECO:0000313" key="1">
    <source>
        <dbReference type="EMBL" id="CAE7341955.1"/>
    </source>
</evidence>
<protein>
    <submittedName>
        <fullName evidence="1">Uncharacterized protein</fullName>
    </submittedName>
</protein>
<evidence type="ECO:0000313" key="2">
    <source>
        <dbReference type="Proteomes" id="UP000601435"/>
    </source>
</evidence>
<comment type="caution">
    <text evidence="1">The sequence shown here is derived from an EMBL/GenBank/DDBJ whole genome shotgun (WGS) entry which is preliminary data.</text>
</comment>
<reference evidence="1" key="1">
    <citation type="submission" date="2021-02" db="EMBL/GenBank/DDBJ databases">
        <authorList>
            <person name="Dougan E. K."/>
            <person name="Rhodes N."/>
            <person name="Thang M."/>
            <person name="Chan C."/>
        </authorList>
    </citation>
    <scope>NUCLEOTIDE SEQUENCE</scope>
</reference>
<name>A0A812P9X7_9DINO</name>
<accession>A0A812P9X7</accession>
<feature type="non-terminal residue" evidence="1">
    <location>
        <position position="387"/>
    </location>
</feature>
<organism evidence="1 2">
    <name type="scientific">Symbiodinium necroappetens</name>
    <dbReference type="NCBI Taxonomy" id="1628268"/>
    <lineage>
        <taxon>Eukaryota</taxon>
        <taxon>Sar</taxon>
        <taxon>Alveolata</taxon>
        <taxon>Dinophyceae</taxon>
        <taxon>Suessiales</taxon>
        <taxon>Symbiodiniaceae</taxon>
        <taxon>Symbiodinium</taxon>
    </lineage>
</organism>
<sequence>MTSASEERDLAPASGGQVADRCRRPLSVVGFLGISDYGLGQLEVLASRYEVAFATAKKHAAAHATGLDQKLDTGKACIPYLGSVDANSSSMVDRASRTDLVVIGGYVARPLPLCEPAGGFRVRETDDDVGGDDDYDGMAVAQNLRRFEEASEPWVLPNSLGPAAWLMAYGVAQLFPGCSACPEINGKKGIHYVPGRLDAVSSLQVGEAIDHGPILDMFEAPGLGGMVQNNRQVQRFPAALERFSAGEELAPCQGVDIYHKKGMPNDGWLSFYWSDDFLIRFSLAMDFAPYLPGRTRVEEGGEAIALAVEAACAALEDSAAEGAAVGEVLDADEGLLLVKTRLGVLRCRQLTGTRVTKGGLLISGRPLEQSAAAGPCPHAIPMHFSGQ</sequence>
<dbReference type="OrthoDB" id="438945at2759"/>
<keyword evidence="2" id="KW-1185">Reference proteome</keyword>
<gene>
    <name evidence="1" type="ORF">SNEC2469_LOCUS8816</name>
</gene>
<dbReference type="Proteomes" id="UP000601435">
    <property type="component" value="Unassembled WGS sequence"/>
</dbReference>
<dbReference type="EMBL" id="CAJNJA010014419">
    <property type="protein sequence ID" value="CAE7341955.1"/>
    <property type="molecule type" value="Genomic_DNA"/>
</dbReference>
<proteinExistence type="predicted"/>